<comment type="caution">
    <text evidence="1">The sequence shown here is derived from an EMBL/GenBank/DDBJ whole genome shotgun (WGS) entry which is preliminary data.</text>
</comment>
<sequence>MWRTSRLRSLNLHNTRSIFRSMLWNAAGSTDGAGAVWVSVEEVCVCAEPKPVGFPAPVAMLVPGNPADVGTTVPAVGGATWLEVVVVLVVAVVDKVGPPCGKALHAPEARSWQYRQAILLNPDSTSRMCWYLMARRWNSQTWSGVMFAAVKTNANNLH</sequence>
<evidence type="ECO:0000313" key="1">
    <source>
        <dbReference type="EMBL" id="KAJ1099006.1"/>
    </source>
</evidence>
<protein>
    <submittedName>
        <fullName evidence="1">Uncharacterized protein</fullName>
    </submittedName>
</protein>
<evidence type="ECO:0000313" key="2">
    <source>
        <dbReference type="Proteomes" id="UP001066276"/>
    </source>
</evidence>
<accession>A0AAV7M5E2</accession>
<reference evidence="1" key="1">
    <citation type="journal article" date="2022" name="bioRxiv">
        <title>Sequencing and chromosome-scale assembly of the giantPleurodeles waltlgenome.</title>
        <authorList>
            <person name="Brown T."/>
            <person name="Elewa A."/>
            <person name="Iarovenko S."/>
            <person name="Subramanian E."/>
            <person name="Araus A.J."/>
            <person name="Petzold A."/>
            <person name="Susuki M."/>
            <person name="Suzuki K.-i.T."/>
            <person name="Hayashi T."/>
            <person name="Toyoda A."/>
            <person name="Oliveira C."/>
            <person name="Osipova E."/>
            <person name="Leigh N.D."/>
            <person name="Simon A."/>
            <person name="Yun M.H."/>
        </authorList>
    </citation>
    <scope>NUCLEOTIDE SEQUENCE</scope>
    <source>
        <strain evidence="1">20211129_DDA</strain>
        <tissue evidence="1">Liver</tissue>
    </source>
</reference>
<proteinExistence type="predicted"/>
<name>A0AAV7M5E2_PLEWA</name>
<dbReference type="AlphaFoldDB" id="A0AAV7M5E2"/>
<dbReference type="Proteomes" id="UP001066276">
    <property type="component" value="Chromosome 10"/>
</dbReference>
<gene>
    <name evidence="1" type="ORF">NDU88_004110</name>
</gene>
<dbReference type="EMBL" id="JANPWB010000014">
    <property type="protein sequence ID" value="KAJ1099006.1"/>
    <property type="molecule type" value="Genomic_DNA"/>
</dbReference>
<organism evidence="1 2">
    <name type="scientific">Pleurodeles waltl</name>
    <name type="common">Iberian ribbed newt</name>
    <dbReference type="NCBI Taxonomy" id="8319"/>
    <lineage>
        <taxon>Eukaryota</taxon>
        <taxon>Metazoa</taxon>
        <taxon>Chordata</taxon>
        <taxon>Craniata</taxon>
        <taxon>Vertebrata</taxon>
        <taxon>Euteleostomi</taxon>
        <taxon>Amphibia</taxon>
        <taxon>Batrachia</taxon>
        <taxon>Caudata</taxon>
        <taxon>Salamandroidea</taxon>
        <taxon>Salamandridae</taxon>
        <taxon>Pleurodelinae</taxon>
        <taxon>Pleurodeles</taxon>
    </lineage>
</organism>
<keyword evidence="2" id="KW-1185">Reference proteome</keyword>